<comment type="caution">
    <text evidence="3">The sequence shown here is derived from an EMBL/GenBank/DDBJ whole genome shotgun (WGS) entry which is preliminary data.</text>
</comment>
<sequence length="265" mass="29841">MSAAPTDSSPRLNYQLEGEFNQTKKPPIMLIHGLFGDLDNLKGISRELQDYPRILIDTRNHGDSFHSAEMDYPSMAADAFKVLQHLNLEQVIVIGHSMGGKIAMEMTMQQPQRILKAVFADVAPVAYEARHNHILDCLTGIDLAQVDSRQAAEKQMQAAIPERGVRQFLLKNLRRDKQGYHWRLNLPALQQNYDNIIGAVSEGHFDKPVLLIKGGQSDYLTSAHQDAVTARYSDAQVKVVEGAGHWLHAEKPRIVNRLIRQFIES</sequence>
<dbReference type="PANTHER" id="PTHR46118">
    <property type="entry name" value="PROTEIN ABHD11"/>
    <property type="match status" value="1"/>
</dbReference>
<dbReference type="Pfam" id="PF00561">
    <property type="entry name" value="Abhydrolase_1"/>
    <property type="match status" value="1"/>
</dbReference>
<dbReference type="OrthoDB" id="9808398at2"/>
<dbReference type="GO" id="GO:0016787">
    <property type="term" value="F:hydrolase activity"/>
    <property type="evidence" value="ECO:0007669"/>
    <property type="project" value="UniProtKB-KW"/>
</dbReference>
<feature type="domain" description="AB hydrolase-1" evidence="2">
    <location>
        <begin position="26"/>
        <end position="252"/>
    </location>
</feature>
<name>K2LAJ4_9GAMM</name>
<dbReference type="Gene3D" id="3.40.50.1820">
    <property type="entry name" value="alpha/beta hydrolase"/>
    <property type="match status" value="1"/>
</dbReference>
<dbReference type="InterPro" id="IPR000639">
    <property type="entry name" value="Epox_hydrolase-like"/>
</dbReference>
<reference evidence="3 4" key="1">
    <citation type="journal article" date="2012" name="J. Bacteriol.">
        <title>Genome Sequence of Idiomarina xiamenensis Type Strain 10-D-4.</title>
        <authorList>
            <person name="Lai Q."/>
            <person name="Wang L."/>
            <person name="Wang W."/>
            <person name="Shao Z."/>
        </authorList>
    </citation>
    <scope>NUCLEOTIDE SEQUENCE [LARGE SCALE GENOMIC DNA]</scope>
    <source>
        <strain evidence="3 4">10-D-4</strain>
    </source>
</reference>
<gene>
    <name evidence="3" type="ORF">A10D4_01372</name>
</gene>
<dbReference type="eggNOG" id="COG0596">
    <property type="taxonomic scope" value="Bacteria"/>
</dbReference>
<dbReference type="STRING" id="740709.A10D4_01372"/>
<dbReference type="SUPFAM" id="SSF53474">
    <property type="entry name" value="alpha/beta-Hydrolases"/>
    <property type="match status" value="1"/>
</dbReference>
<accession>K2LAJ4</accession>
<dbReference type="Proteomes" id="UP000014115">
    <property type="component" value="Unassembled WGS sequence"/>
</dbReference>
<evidence type="ECO:0000313" key="4">
    <source>
        <dbReference type="Proteomes" id="UP000014115"/>
    </source>
</evidence>
<dbReference type="PATRIC" id="fig|740709.3.peg.275"/>
<evidence type="ECO:0000259" key="2">
    <source>
        <dbReference type="Pfam" id="PF00561"/>
    </source>
</evidence>
<organism evidence="3 4">
    <name type="scientific">Idiomarina xiamenensis 10-D-4</name>
    <dbReference type="NCBI Taxonomy" id="740709"/>
    <lineage>
        <taxon>Bacteria</taxon>
        <taxon>Pseudomonadati</taxon>
        <taxon>Pseudomonadota</taxon>
        <taxon>Gammaproteobacteria</taxon>
        <taxon>Alteromonadales</taxon>
        <taxon>Idiomarinaceae</taxon>
        <taxon>Idiomarina</taxon>
    </lineage>
</organism>
<keyword evidence="4" id="KW-1185">Reference proteome</keyword>
<dbReference type="InterPro" id="IPR029058">
    <property type="entry name" value="AB_hydrolase_fold"/>
</dbReference>
<proteinExistence type="predicted"/>
<evidence type="ECO:0000313" key="3">
    <source>
        <dbReference type="EMBL" id="EKE86850.1"/>
    </source>
</evidence>
<protein>
    <submittedName>
        <fullName evidence="3">Alpha/beta hydrolase</fullName>
    </submittedName>
</protein>
<dbReference type="InterPro" id="IPR000073">
    <property type="entry name" value="AB_hydrolase_1"/>
</dbReference>
<keyword evidence="1 3" id="KW-0378">Hydrolase</keyword>
<dbReference type="PRINTS" id="PR00412">
    <property type="entry name" value="EPOXHYDRLASE"/>
</dbReference>
<dbReference type="EMBL" id="AMRG01000002">
    <property type="protein sequence ID" value="EKE86850.1"/>
    <property type="molecule type" value="Genomic_DNA"/>
</dbReference>
<dbReference type="AlphaFoldDB" id="K2LAJ4"/>
<evidence type="ECO:0000256" key="1">
    <source>
        <dbReference type="ARBA" id="ARBA00022801"/>
    </source>
</evidence>
<dbReference type="PANTHER" id="PTHR46118:SF4">
    <property type="entry name" value="PROTEIN ABHD11"/>
    <property type="match status" value="1"/>
</dbReference>
<dbReference type="RefSeq" id="WP_008487241.1">
    <property type="nucleotide sequence ID" value="NZ_AMRG01000002.1"/>
</dbReference>